<dbReference type="CDD" id="cd23590">
    <property type="entry name" value="TFP_LU_ECD_Bou"/>
    <property type="match status" value="1"/>
</dbReference>
<keyword evidence="7" id="KW-0325">Glycoprotein</keyword>
<dbReference type="GO" id="GO:0098552">
    <property type="term" value="C:side of membrane"/>
    <property type="evidence" value="ECO:0007669"/>
    <property type="project" value="UniProtKB-KW"/>
</dbReference>
<dbReference type="InterPro" id="IPR031424">
    <property type="entry name" value="QVR-like"/>
</dbReference>
<evidence type="ECO:0000256" key="7">
    <source>
        <dbReference type="ARBA" id="ARBA00023180"/>
    </source>
</evidence>
<keyword evidence="4 9" id="KW-0732">Signal</keyword>
<evidence type="ECO:0000313" key="10">
    <source>
        <dbReference type="EMBL" id="CAH0725215.1"/>
    </source>
</evidence>
<gene>
    <name evidence="10" type="ORF">BINO364_LOCUS10825</name>
</gene>
<proteinExistence type="predicted"/>
<feature type="non-terminal residue" evidence="10">
    <location>
        <position position="137"/>
    </location>
</feature>
<dbReference type="OrthoDB" id="8188641at2759"/>
<evidence type="ECO:0000313" key="11">
    <source>
        <dbReference type="Proteomes" id="UP000838878"/>
    </source>
</evidence>
<organism evidence="10 11">
    <name type="scientific">Brenthis ino</name>
    <name type="common">lesser marbled fritillary</name>
    <dbReference type="NCBI Taxonomy" id="405034"/>
    <lineage>
        <taxon>Eukaryota</taxon>
        <taxon>Metazoa</taxon>
        <taxon>Ecdysozoa</taxon>
        <taxon>Arthropoda</taxon>
        <taxon>Hexapoda</taxon>
        <taxon>Insecta</taxon>
        <taxon>Pterygota</taxon>
        <taxon>Neoptera</taxon>
        <taxon>Endopterygota</taxon>
        <taxon>Lepidoptera</taxon>
        <taxon>Glossata</taxon>
        <taxon>Ditrysia</taxon>
        <taxon>Papilionoidea</taxon>
        <taxon>Nymphalidae</taxon>
        <taxon>Heliconiinae</taxon>
        <taxon>Argynnini</taxon>
        <taxon>Brenthis</taxon>
    </lineage>
</organism>
<protein>
    <recommendedName>
        <fullName evidence="12">Protein sleepless</fullName>
    </recommendedName>
</protein>
<dbReference type="GO" id="GO:0032222">
    <property type="term" value="P:regulation of synaptic transmission, cholinergic"/>
    <property type="evidence" value="ECO:0007669"/>
    <property type="project" value="InterPro"/>
</dbReference>
<feature type="signal peptide" evidence="9">
    <location>
        <begin position="1"/>
        <end position="21"/>
    </location>
</feature>
<reference evidence="10" key="1">
    <citation type="submission" date="2021-12" db="EMBL/GenBank/DDBJ databases">
        <authorList>
            <person name="Martin H S."/>
        </authorList>
    </citation>
    <scope>NUCLEOTIDE SEQUENCE</scope>
</reference>
<evidence type="ECO:0000256" key="5">
    <source>
        <dbReference type="ARBA" id="ARBA00022989"/>
    </source>
</evidence>
<evidence type="ECO:0000256" key="1">
    <source>
        <dbReference type="ARBA" id="ARBA00004589"/>
    </source>
</evidence>
<dbReference type="PANTHER" id="PTHR33562">
    <property type="entry name" value="ATILLA, ISOFORM B-RELATED-RELATED"/>
    <property type="match status" value="1"/>
</dbReference>
<evidence type="ECO:0000256" key="4">
    <source>
        <dbReference type="ARBA" id="ARBA00022729"/>
    </source>
</evidence>
<dbReference type="Pfam" id="PF17064">
    <property type="entry name" value="QVR"/>
    <property type="match status" value="1"/>
</dbReference>
<evidence type="ECO:0000256" key="8">
    <source>
        <dbReference type="ARBA" id="ARBA00023288"/>
    </source>
</evidence>
<dbReference type="EMBL" id="OV170225">
    <property type="protein sequence ID" value="CAH0725215.1"/>
    <property type="molecule type" value="Genomic_DNA"/>
</dbReference>
<evidence type="ECO:0000256" key="9">
    <source>
        <dbReference type="SAM" id="SignalP"/>
    </source>
</evidence>
<accession>A0A8J9VQU7</accession>
<comment type="subcellular location">
    <subcellularLocation>
        <location evidence="1">Membrane</location>
        <topology evidence="1">Lipid-anchor</topology>
        <topology evidence="1">GPI-anchor</topology>
    </subcellularLocation>
</comment>
<keyword evidence="3" id="KW-0812">Transmembrane</keyword>
<keyword evidence="5" id="KW-1133">Transmembrane helix</keyword>
<evidence type="ECO:0000256" key="6">
    <source>
        <dbReference type="ARBA" id="ARBA00023136"/>
    </source>
</evidence>
<dbReference type="AlphaFoldDB" id="A0A8J9VQU7"/>
<dbReference type="GO" id="GO:0030431">
    <property type="term" value="P:sleep"/>
    <property type="evidence" value="ECO:0007669"/>
    <property type="project" value="InterPro"/>
</dbReference>
<dbReference type="Proteomes" id="UP000838878">
    <property type="component" value="Chromosome 5"/>
</dbReference>
<keyword evidence="11" id="KW-1185">Reference proteome</keyword>
<evidence type="ECO:0000256" key="3">
    <source>
        <dbReference type="ARBA" id="ARBA00022692"/>
    </source>
</evidence>
<keyword evidence="6" id="KW-0472">Membrane</keyword>
<evidence type="ECO:0008006" key="12">
    <source>
        <dbReference type="Google" id="ProtNLM"/>
    </source>
</evidence>
<dbReference type="PANTHER" id="PTHR33562:SF18">
    <property type="entry name" value="BOUDIN-RELATED"/>
    <property type="match status" value="1"/>
</dbReference>
<evidence type="ECO:0000256" key="2">
    <source>
        <dbReference type="ARBA" id="ARBA00022622"/>
    </source>
</evidence>
<sequence length="137" mass="15252">MTTTYLLFLVFAVNTIKSAYAISCYQCSGTDSDEPFECNEYLDTDTGLSPIDCENIHNAQYCIKQVGRFEGGIGTKRYCSSLDLGNQCNYVQQPGDKLEYRTCIYTCNTDGCNGASSIHISTTFFIVLLFISKCTVF</sequence>
<feature type="chain" id="PRO_5035424458" description="Protein sleepless" evidence="9">
    <location>
        <begin position="22"/>
        <end position="137"/>
    </location>
</feature>
<dbReference type="InterPro" id="IPR050975">
    <property type="entry name" value="Sleep_regulator"/>
</dbReference>
<keyword evidence="8" id="KW-0449">Lipoprotein</keyword>
<name>A0A8J9VQU7_9NEOP</name>
<keyword evidence="2" id="KW-0336">GPI-anchor</keyword>